<evidence type="ECO:0000256" key="5">
    <source>
        <dbReference type="ARBA" id="ARBA00019269"/>
    </source>
</evidence>
<dbReference type="Proteomes" id="UP001066276">
    <property type="component" value="Chromosome 4_2"/>
</dbReference>
<feature type="binding site" evidence="13">
    <location>
        <position position="164"/>
    </location>
    <ligand>
        <name>Fe cation</name>
        <dbReference type="ChEBI" id="CHEBI:24875"/>
        <label>1</label>
    </ligand>
</feature>
<dbReference type="InterPro" id="IPR007828">
    <property type="entry name" value="Inositol_oxygenase"/>
</dbReference>
<proteinExistence type="inferred from homology"/>
<dbReference type="GO" id="GO:0019310">
    <property type="term" value="P:inositol catabolic process"/>
    <property type="evidence" value="ECO:0007669"/>
    <property type="project" value="UniProtKB-UniRule"/>
</dbReference>
<comment type="subcellular location">
    <subcellularLocation>
        <location evidence="1 14">Cytoplasm</location>
    </subcellularLocation>
</comment>
<comment type="catalytic activity">
    <reaction evidence="11 14">
        <text>myo-inositol + O2 = D-glucuronate + H2O + H(+)</text>
        <dbReference type="Rhea" id="RHEA:23696"/>
        <dbReference type="ChEBI" id="CHEBI:15377"/>
        <dbReference type="ChEBI" id="CHEBI:15378"/>
        <dbReference type="ChEBI" id="CHEBI:15379"/>
        <dbReference type="ChEBI" id="CHEBI:17268"/>
        <dbReference type="ChEBI" id="CHEBI:58720"/>
        <dbReference type="EC" id="1.13.99.1"/>
    </reaction>
</comment>
<keyword evidence="6 14" id="KW-0963">Cytoplasm</keyword>
<feature type="binding site" evidence="12">
    <location>
        <begin position="125"/>
        <end position="127"/>
    </location>
    <ligand>
        <name>substrate</name>
    </ligand>
</feature>
<feature type="binding site" evidence="13">
    <location>
        <position position="234"/>
    </location>
    <ligand>
        <name>Fe cation</name>
        <dbReference type="ChEBI" id="CHEBI:24875"/>
        <label>1</label>
    </ligand>
</feature>
<keyword evidence="8 14" id="KW-0560">Oxidoreductase</keyword>
<keyword evidence="7 13" id="KW-0479">Metal-binding</keyword>
<reference evidence="16" key="1">
    <citation type="journal article" date="2022" name="bioRxiv">
        <title>Sequencing and chromosome-scale assembly of the giantPleurodeles waltlgenome.</title>
        <authorList>
            <person name="Brown T."/>
            <person name="Elewa A."/>
            <person name="Iarovenko S."/>
            <person name="Subramanian E."/>
            <person name="Araus A.J."/>
            <person name="Petzold A."/>
            <person name="Susuki M."/>
            <person name="Suzuki K.-i.T."/>
            <person name="Hayashi T."/>
            <person name="Toyoda A."/>
            <person name="Oliveira C."/>
            <person name="Osipova E."/>
            <person name="Leigh N.D."/>
            <person name="Simon A."/>
            <person name="Yun M.H."/>
        </authorList>
    </citation>
    <scope>NUCLEOTIDE SEQUENCE</scope>
    <source>
        <strain evidence="16">20211129_DDA</strain>
        <tissue evidence="16">Liver</tissue>
    </source>
</reference>
<evidence type="ECO:0000256" key="8">
    <source>
        <dbReference type="ARBA" id="ARBA00023002"/>
    </source>
</evidence>
<keyword evidence="17" id="KW-1185">Reference proteome</keyword>
<feature type="binding site" evidence="13">
    <location>
        <position position="260"/>
    </location>
    <ligand>
        <name>Fe cation</name>
        <dbReference type="ChEBI" id="CHEBI:24875"/>
        <label>1</label>
    </ligand>
</feature>
<evidence type="ECO:0000256" key="7">
    <source>
        <dbReference type="ARBA" id="ARBA00022723"/>
    </source>
</evidence>
<comment type="cofactor">
    <cofactor evidence="13 14">
        <name>Fe cation</name>
        <dbReference type="ChEBI" id="CHEBI:24875"/>
    </cofactor>
    <text evidence="13 14">Binds 2 iron ions per subunit.</text>
</comment>
<evidence type="ECO:0000256" key="11">
    <source>
        <dbReference type="ARBA" id="ARBA00048271"/>
    </source>
</evidence>
<dbReference type="EC" id="1.13.99.1" evidence="4 14"/>
<evidence type="ECO:0000313" key="17">
    <source>
        <dbReference type="Proteomes" id="UP001066276"/>
    </source>
</evidence>
<dbReference type="Pfam" id="PF05153">
    <property type="entry name" value="MIOX"/>
    <property type="match status" value="1"/>
</dbReference>
<evidence type="ECO:0000256" key="10">
    <source>
        <dbReference type="ARBA" id="ARBA00029668"/>
    </source>
</evidence>
<organism evidence="16 17">
    <name type="scientific">Pleurodeles waltl</name>
    <name type="common">Iberian ribbed newt</name>
    <dbReference type="NCBI Taxonomy" id="8319"/>
    <lineage>
        <taxon>Eukaryota</taxon>
        <taxon>Metazoa</taxon>
        <taxon>Chordata</taxon>
        <taxon>Craniata</taxon>
        <taxon>Vertebrata</taxon>
        <taxon>Euteleostomi</taxon>
        <taxon>Amphibia</taxon>
        <taxon>Batrachia</taxon>
        <taxon>Caudata</taxon>
        <taxon>Salamandroidea</taxon>
        <taxon>Salamandridae</taxon>
        <taxon>Pleurodelinae</taxon>
        <taxon>Pleurodeles</taxon>
    </lineage>
</organism>
<dbReference type="GO" id="GO:0005506">
    <property type="term" value="F:iron ion binding"/>
    <property type="evidence" value="ECO:0007669"/>
    <property type="project" value="InterPro"/>
</dbReference>
<dbReference type="PANTHER" id="PTHR12588">
    <property type="entry name" value="MYOINOSITOL OXYGENASE"/>
    <property type="match status" value="1"/>
</dbReference>
<evidence type="ECO:0000313" key="16">
    <source>
        <dbReference type="EMBL" id="KAJ1162455.1"/>
    </source>
</evidence>
<keyword evidence="9 13" id="KW-0408">Iron</keyword>
<sequence>MAPPSGGTAANTRLLLRGREGRKFLFASGIDNPHTVPDADMIRSSGPDPSLVYRPDIDPEDVTDKEKYRNYTNGPLQERVLKTYTMMHTYQTMDFVKEKNAKWGAFKHKQMTIMEAVNLLDDLVDESDPDVDFPNSYHAFQTAEGIRMQHPDKDWFQLVGLLHDVGKILALYNEPQWCVVGDTFPVGCKFQDSIVFRDCTFQKNPDNKHSEYSTKFGIYTPHCGLDNVLMSWGHDEYMYNVLKFNKCSLPEEGFYMIRFHSFYPWHTGGDYMHLCNKKDLRMLPWVREFNKFDLYTKTEDLPDVESLRPYYQSLIDKYCPGILSW</sequence>
<evidence type="ECO:0000256" key="2">
    <source>
        <dbReference type="ARBA" id="ARBA00005167"/>
    </source>
</evidence>
<feature type="binding site" evidence="13">
    <location>
        <position position="293"/>
    </location>
    <ligand>
        <name>Fe cation</name>
        <dbReference type="ChEBI" id="CHEBI:24875"/>
        <label>1</label>
    </ligand>
</feature>
<feature type="binding site" evidence="13">
    <location>
        <position position="163"/>
    </location>
    <ligand>
        <name>Fe cation</name>
        <dbReference type="ChEBI" id="CHEBI:24875"/>
        <label>1</label>
    </ligand>
</feature>
<protein>
    <recommendedName>
        <fullName evidence="5 14">Inositol oxygenase</fullName>
        <ecNumber evidence="4 14">1.13.99.1</ecNumber>
    </recommendedName>
    <alternativeName>
        <fullName evidence="10 14">Myo-inositol oxygenase</fullName>
    </alternativeName>
</protein>
<dbReference type="EMBL" id="JANPWB010000008">
    <property type="protein sequence ID" value="KAJ1162455.1"/>
    <property type="molecule type" value="Genomic_DNA"/>
</dbReference>
<evidence type="ECO:0000256" key="9">
    <source>
        <dbReference type="ARBA" id="ARBA00023004"/>
    </source>
</evidence>
<feature type="binding site" evidence="12">
    <location>
        <position position="167"/>
    </location>
    <ligand>
        <name>substrate</name>
    </ligand>
</feature>
<evidence type="ECO:0000256" key="15">
    <source>
        <dbReference type="SAM" id="MobiDB-lite"/>
    </source>
</evidence>
<name>A0AAV7SFL5_PLEWA</name>
<feature type="binding site" evidence="12">
    <location>
        <begin position="260"/>
        <end position="261"/>
    </location>
    <ligand>
        <name>substrate</name>
    </ligand>
</feature>
<comment type="similarity">
    <text evidence="3 14">Belongs to the myo-inositol oxygenase family.</text>
</comment>
<dbReference type="GO" id="GO:0005737">
    <property type="term" value="C:cytoplasm"/>
    <property type="evidence" value="ECO:0007669"/>
    <property type="project" value="UniProtKB-SubCell"/>
</dbReference>
<feature type="binding site" evidence="12">
    <location>
        <position position="69"/>
    </location>
    <ligand>
        <name>substrate</name>
    </ligand>
</feature>
<dbReference type="SUPFAM" id="SSF109604">
    <property type="entry name" value="HD-domain/PDEase-like"/>
    <property type="match status" value="1"/>
</dbReference>
<feature type="binding site" evidence="13">
    <location>
        <position position="138"/>
    </location>
    <ligand>
        <name>Fe cation</name>
        <dbReference type="ChEBI" id="CHEBI:24875"/>
        <label>1</label>
    </ligand>
</feature>
<evidence type="ECO:0000256" key="14">
    <source>
        <dbReference type="RuleBase" id="RU367039"/>
    </source>
</evidence>
<comment type="pathway">
    <text evidence="2 14">Polyol metabolism; myo-inositol degradation into D-glucuronate; D-glucuronate from myo-inositol: step 1/1.</text>
</comment>
<dbReference type="AlphaFoldDB" id="A0AAV7SFL5"/>
<dbReference type="GO" id="GO:0050113">
    <property type="term" value="F:inositol oxygenase activity"/>
    <property type="evidence" value="ECO:0007669"/>
    <property type="project" value="UniProtKB-UniRule"/>
</dbReference>
<comment type="caution">
    <text evidence="16">The sequence shown here is derived from an EMBL/GenBank/DDBJ whole genome shotgun (WGS) entry which is preliminary data.</text>
</comment>
<evidence type="ECO:0000256" key="12">
    <source>
        <dbReference type="PIRSR" id="PIRSR607828-1"/>
    </source>
</evidence>
<gene>
    <name evidence="16" type="ORF">NDU88_002923</name>
</gene>
<evidence type="ECO:0000256" key="1">
    <source>
        <dbReference type="ARBA" id="ARBA00004496"/>
    </source>
</evidence>
<evidence type="ECO:0000256" key="13">
    <source>
        <dbReference type="PIRSR" id="PIRSR607828-2"/>
    </source>
</evidence>
<evidence type="ECO:0000256" key="3">
    <source>
        <dbReference type="ARBA" id="ARBA00005286"/>
    </source>
</evidence>
<feature type="binding site" evidence="12">
    <location>
        <begin position="181"/>
        <end position="182"/>
    </location>
    <ligand>
        <name>substrate</name>
    </ligand>
</feature>
<feature type="region of interest" description="Disordered" evidence="15">
    <location>
        <begin position="36"/>
        <end position="58"/>
    </location>
</feature>
<accession>A0AAV7SFL5</accession>
<evidence type="ECO:0000256" key="6">
    <source>
        <dbReference type="ARBA" id="ARBA00022490"/>
    </source>
</evidence>
<evidence type="ECO:0000256" key="4">
    <source>
        <dbReference type="ARBA" id="ARBA00011919"/>
    </source>
</evidence>
<dbReference type="PANTHER" id="PTHR12588:SF0">
    <property type="entry name" value="INOSITOL OXYGENASE"/>
    <property type="match status" value="1"/>
</dbReference>